<protein>
    <submittedName>
        <fullName evidence="1">Uncharacterized protein</fullName>
    </submittedName>
</protein>
<keyword evidence="2" id="KW-1185">Reference proteome</keyword>
<dbReference type="AlphaFoldDB" id="A0A371CPW3"/>
<evidence type="ECO:0000313" key="2">
    <source>
        <dbReference type="Proteomes" id="UP000256964"/>
    </source>
</evidence>
<dbReference type="EMBL" id="KZ857489">
    <property type="protein sequence ID" value="RDX42247.1"/>
    <property type="molecule type" value="Genomic_DNA"/>
</dbReference>
<sequence length="78" mass="8539">MASSIQGLLLNASSRPAYVPVTKVMLNHDPLIFRPCSSLRSDPPGSVVTAGPDRTRYVSYHVRIILVSDELPTSNEML</sequence>
<evidence type="ECO:0000313" key="1">
    <source>
        <dbReference type="EMBL" id="RDX42247.1"/>
    </source>
</evidence>
<name>A0A371CPW3_9APHY</name>
<gene>
    <name evidence="1" type="ORF">OH76DRAFT_1411328</name>
</gene>
<reference evidence="1 2" key="1">
    <citation type="journal article" date="2018" name="Biotechnol. Biofuels">
        <title>Integrative visual omics of the white-rot fungus Polyporus brumalis exposes the biotechnological potential of its oxidative enzymes for delignifying raw plant biomass.</title>
        <authorList>
            <person name="Miyauchi S."/>
            <person name="Rancon A."/>
            <person name="Drula E."/>
            <person name="Hage H."/>
            <person name="Chaduli D."/>
            <person name="Favel A."/>
            <person name="Grisel S."/>
            <person name="Henrissat B."/>
            <person name="Herpoel-Gimbert I."/>
            <person name="Ruiz-Duenas F.J."/>
            <person name="Chevret D."/>
            <person name="Hainaut M."/>
            <person name="Lin J."/>
            <person name="Wang M."/>
            <person name="Pangilinan J."/>
            <person name="Lipzen A."/>
            <person name="Lesage-Meessen L."/>
            <person name="Navarro D."/>
            <person name="Riley R."/>
            <person name="Grigoriev I.V."/>
            <person name="Zhou S."/>
            <person name="Raouche S."/>
            <person name="Rosso M.N."/>
        </authorList>
    </citation>
    <scope>NUCLEOTIDE SEQUENCE [LARGE SCALE GENOMIC DNA]</scope>
    <source>
        <strain evidence="1 2">BRFM 1820</strain>
    </source>
</reference>
<proteinExistence type="predicted"/>
<accession>A0A371CPW3</accession>
<organism evidence="1 2">
    <name type="scientific">Lentinus brumalis</name>
    <dbReference type="NCBI Taxonomy" id="2498619"/>
    <lineage>
        <taxon>Eukaryota</taxon>
        <taxon>Fungi</taxon>
        <taxon>Dikarya</taxon>
        <taxon>Basidiomycota</taxon>
        <taxon>Agaricomycotina</taxon>
        <taxon>Agaricomycetes</taxon>
        <taxon>Polyporales</taxon>
        <taxon>Polyporaceae</taxon>
        <taxon>Lentinus</taxon>
    </lineage>
</organism>
<dbReference type="Proteomes" id="UP000256964">
    <property type="component" value="Unassembled WGS sequence"/>
</dbReference>